<comment type="caution">
    <text evidence="2">The sequence shown here is derived from an EMBL/GenBank/DDBJ whole genome shotgun (WGS) entry which is preliminary data.</text>
</comment>
<proteinExistence type="predicted"/>
<dbReference type="PANTHER" id="PTHR37332">
    <property type="entry name" value="EXPRESSED PROTEIN"/>
    <property type="match status" value="1"/>
</dbReference>
<dbReference type="OrthoDB" id="14339at2759"/>
<name>A0A286UUP9_9AGAM</name>
<reference evidence="2 3" key="1">
    <citation type="journal article" date="2017" name="Mol. Ecol.">
        <title>Comparative and population genomic landscape of Phellinus noxius: A hypervariable fungus causing root rot in trees.</title>
        <authorList>
            <person name="Chung C.L."/>
            <person name="Lee T.J."/>
            <person name="Akiba M."/>
            <person name="Lee H.H."/>
            <person name="Kuo T.H."/>
            <person name="Liu D."/>
            <person name="Ke H.M."/>
            <person name="Yokoi T."/>
            <person name="Roa M.B."/>
            <person name="Lu M.J."/>
            <person name="Chang Y.Y."/>
            <person name="Ann P.J."/>
            <person name="Tsai J.N."/>
            <person name="Chen C.Y."/>
            <person name="Tzean S.S."/>
            <person name="Ota Y."/>
            <person name="Hattori T."/>
            <person name="Sahashi N."/>
            <person name="Liou R.F."/>
            <person name="Kikuchi T."/>
            <person name="Tsai I.J."/>
        </authorList>
    </citation>
    <scope>NUCLEOTIDE SEQUENCE [LARGE SCALE GENOMIC DNA]</scope>
    <source>
        <strain evidence="2 3">FFPRI411160</strain>
    </source>
</reference>
<protein>
    <submittedName>
        <fullName evidence="2">Uncharacterized protein</fullName>
    </submittedName>
</protein>
<feature type="region of interest" description="Disordered" evidence="1">
    <location>
        <begin position="1"/>
        <end position="98"/>
    </location>
</feature>
<feature type="compositionally biased region" description="Polar residues" evidence="1">
    <location>
        <begin position="18"/>
        <end position="27"/>
    </location>
</feature>
<dbReference type="PANTHER" id="PTHR37332:SF1">
    <property type="entry name" value="ELMO DOMAIN-CONTAINING PROTEIN"/>
    <property type="match status" value="1"/>
</dbReference>
<feature type="compositionally biased region" description="Polar residues" evidence="1">
    <location>
        <begin position="56"/>
        <end position="91"/>
    </location>
</feature>
<gene>
    <name evidence="2" type="ORF">PNOK_0038700</name>
</gene>
<sequence length="397" mass="43314">MASTGAGQSRPSMRRKSSAQTLLNSFKSNASNNPGPPPTAPPTQLSMQIPPAPTYNGGTSTPTTASQREWDTQSMKSDSVASTTAPLNANGSPALPQGASLESLRDLTMKRMITLTYLRNVHEGRSHWFNTVMLTRSDLDRVFNNVVMKKRTISFAILGMSLSGVFDNTNPSDLLKSLLNILTEYEQSKEENYKPKMRSFFNRNKMPRRGTNAMNDYTMTVPEAGEASYLVAPHIPFSLDYHQTLLSLLDILSEVYHRLSKILGPSPFPQNGQYMMGPLGVLAPAPGVSYLFQGADNHSHDGESGSLWGIANASTQSGFLAGGALMSPPATWSPVLGDMIVKIDSKLKKIIGLLLKELDQIARNAIKDELTSLDPLLRNQVAPDAGRELYDFSEAGY</sequence>
<keyword evidence="3" id="KW-1185">Reference proteome</keyword>
<dbReference type="AlphaFoldDB" id="A0A286UUP9"/>
<organism evidence="2 3">
    <name type="scientific">Pyrrhoderma noxium</name>
    <dbReference type="NCBI Taxonomy" id="2282107"/>
    <lineage>
        <taxon>Eukaryota</taxon>
        <taxon>Fungi</taxon>
        <taxon>Dikarya</taxon>
        <taxon>Basidiomycota</taxon>
        <taxon>Agaricomycotina</taxon>
        <taxon>Agaricomycetes</taxon>
        <taxon>Hymenochaetales</taxon>
        <taxon>Hymenochaetaceae</taxon>
        <taxon>Pyrrhoderma</taxon>
    </lineage>
</organism>
<evidence type="ECO:0000256" key="1">
    <source>
        <dbReference type="SAM" id="MobiDB-lite"/>
    </source>
</evidence>
<feature type="compositionally biased region" description="Polar residues" evidence="1">
    <location>
        <begin position="1"/>
        <end position="11"/>
    </location>
</feature>
<evidence type="ECO:0000313" key="3">
    <source>
        <dbReference type="Proteomes" id="UP000217199"/>
    </source>
</evidence>
<dbReference type="InParanoid" id="A0A286UUP9"/>
<accession>A0A286UUP9</accession>
<dbReference type="EMBL" id="NBII01000001">
    <property type="protein sequence ID" value="PAV23319.1"/>
    <property type="molecule type" value="Genomic_DNA"/>
</dbReference>
<evidence type="ECO:0000313" key="2">
    <source>
        <dbReference type="EMBL" id="PAV23319.1"/>
    </source>
</evidence>
<dbReference type="STRING" id="2282107.A0A286UUP9"/>
<dbReference type="Proteomes" id="UP000217199">
    <property type="component" value="Unassembled WGS sequence"/>
</dbReference>